<feature type="compositionally biased region" description="Low complexity" evidence="1">
    <location>
        <begin position="98"/>
        <end position="121"/>
    </location>
</feature>
<sequence length="244" mass="25872">MENLSWWPQSAWMSPGAALFLLCNVLIGAIVVTSRGERGGRAAASTRRLCRSASSMVLDRLRSFSMFSVHAVPFEEGYDDHPSLELETEEQRQQPQLAVAEPATTPAAPASAPAAAAASATSSESAAAEEVAEAVKTKTVCSEEAQGPAWQSSPPPAAVSAAAEATAAAERPATVAESIMQRARACRREVEEALEGKAALNARAELFIRQFREDLKLQRLNSIINYTRALRRGAGVGPAPAAEQ</sequence>
<organism evidence="3 4">
    <name type="scientific">Panicum miliaceum</name>
    <name type="common">Proso millet</name>
    <name type="synonym">Broomcorn millet</name>
    <dbReference type="NCBI Taxonomy" id="4540"/>
    <lineage>
        <taxon>Eukaryota</taxon>
        <taxon>Viridiplantae</taxon>
        <taxon>Streptophyta</taxon>
        <taxon>Embryophyta</taxon>
        <taxon>Tracheophyta</taxon>
        <taxon>Spermatophyta</taxon>
        <taxon>Magnoliopsida</taxon>
        <taxon>Liliopsida</taxon>
        <taxon>Poales</taxon>
        <taxon>Poaceae</taxon>
        <taxon>PACMAD clade</taxon>
        <taxon>Panicoideae</taxon>
        <taxon>Panicodae</taxon>
        <taxon>Paniceae</taxon>
        <taxon>Panicinae</taxon>
        <taxon>Panicum</taxon>
        <taxon>Panicum sect. Panicum</taxon>
    </lineage>
</organism>
<accession>A0A3L6RIB6</accession>
<keyword evidence="2" id="KW-1133">Transmembrane helix</keyword>
<name>A0A3L6RIB6_PANMI</name>
<dbReference type="EMBL" id="PQIB02000008">
    <property type="protein sequence ID" value="RLN04240.1"/>
    <property type="molecule type" value="Genomic_DNA"/>
</dbReference>
<reference evidence="4" key="1">
    <citation type="journal article" date="2019" name="Nat. Commun.">
        <title>The genome of broomcorn millet.</title>
        <authorList>
            <person name="Zou C."/>
            <person name="Miki D."/>
            <person name="Li D."/>
            <person name="Tang Q."/>
            <person name="Xiao L."/>
            <person name="Rajput S."/>
            <person name="Deng P."/>
            <person name="Jia W."/>
            <person name="Huang R."/>
            <person name="Zhang M."/>
            <person name="Sun Y."/>
            <person name="Hu J."/>
            <person name="Fu X."/>
            <person name="Schnable P.S."/>
            <person name="Li F."/>
            <person name="Zhang H."/>
            <person name="Feng B."/>
            <person name="Zhu X."/>
            <person name="Liu R."/>
            <person name="Schnable J.C."/>
            <person name="Zhu J.-K."/>
            <person name="Zhang H."/>
        </authorList>
    </citation>
    <scope>NUCLEOTIDE SEQUENCE [LARGE SCALE GENOMIC DNA]</scope>
</reference>
<keyword evidence="2" id="KW-0812">Transmembrane</keyword>
<evidence type="ECO:0008006" key="5">
    <source>
        <dbReference type="Google" id="ProtNLM"/>
    </source>
</evidence>
<feature type="region of interest" description="Disordered" evidence="1">
    <location>
        <begin position="145"/>
        <end position="165"/>
    </location>
</feature>
<proteinExistence type="predicted"/>
<dbReference type="PANTHER" id="PTHR33098">
    <property type="entry name" value="COTTON FIBER (DUF761)"/>
    <property type="match status" value="1"/>
</dbReference>
<gene>
    <name evidence="3" type="ORF">C2845_PM13G11490</name>
</gene>
<dbReference type="InterPro" id="IPR008480">
    <property type="entry name" value="DUF761_pln"/>
</dbReference>
<keyword evidence="4" id="KW-1185">Reference proteome</keyword>
<evidence type="ECO:0000256" key="1">
    <source>
        <dbReference type="SAM" id="MobiDB-lite"/>
    </source>
</evidence>
<dbReference type="OrthoDB" id="823920at2759"/>
<feature type="region of interest" description="Disordered" evidence="1">
    <location>
        <begin position="86"/>
        <end position="121"/>
    </location>
</feature>
<feature type="transmembrane region" description="Helical" evidence="2">
    <location>
        <begin position="12"/>
        <end position="32"/>
    </location>
</feature>
<evidence type="ECO:0000256" key="2">
    <source>
        <dbReference type="SAM" id="Phobius"/>
    </source>
</evidence>
<comment type="caution">
    <text evidence="3">The sequence shown here is derived from an EMBL/GenBank/DDBJ whole genome shotgun (WGS) entry which is preliminary data.</text>
</comment>
<evidence type="ECO:0000313" key="3">
    <source>
        <dbReference type="EMBL" id="RLN04240.1"/>
    </source>
</evidence>
<protein>
    <recommendedName>
        <fullName evidence="5">DUF4408 domain-containing protein</fullName>
    </recommendedName>
</protein>
<dbReference type="AlphaFoldDB" id="A0A3L6RIB6"/>
<evidence type="ECO:0000313" key="4">
    <source>
        <dbReference type="Proteomes" id="UP000275267"/>
    </source>
</evidence>
<dbReference type="Proteomes" id="UP000275267">
    <property type="component" value="Unassembled WGS sequence"/>
</dbReference>
<keyword evidence="2" id="KW-0472">Membrane</keyword>
<dbReference type="PANTHER" id="PTHR33098:SF100">
    <property type="entry name" value="DUF4408 DOMAIN-CONTAINING PROTEIN"/>
    <property type="match status" value="1"/>
</dbReference>
<dbReference type="Pfam" id="PF05553">
    <property type="entry name" value="DUF761"/>
    <property type="match status" value="1"/>
</dbReference>